<organism evidence="2 3">
    <name type="scientific">Dendrobium thyrsiflorum</name>
    <name type="common">Pinecone-like raceme dendrobium</name>
    <name type="synonym">Orchid</name>
    <dbReference type="NCBI Taxonomy" id="117978"/>
    <lineage>
        <taxon>Eukaryota</taxon>
        <taxon>Viridiplantae</taxon>
        <taxon>Streptophyta</taxon>
        <taxon>Embryophyta</taxon>
        <taxon>Tracheophyta</taxon>
        <taxon>Spermatophyta</taxon>
        <taxon>Magnoliopsida</taxon>
        <taxon>Liliopsida</taxon>
        <taxon>Asparagales</taxon>
        <taxon>Orchidaceae</taxon>
        <taxon>Epidendroideae</taxon>
        <taxon>Malaxideae</taxon>
        <taxon>Dendrobiinae</taxon>
        <taxon>Dendrobium</taxon>
    </lineage>
</organism>
<gene>
    <name evidence="2" type="ORF">M5K25_000632</name>
</gene>
<comment type="caution">
    <text evidence="2">The sequence shown here is derived from an EMBL/GenBank/DDBJ whole genome shotgun (WGS) entry which is preliminary data.</text>
</comment>
<keyword evidence="3" id="KW-1185">Reference proteome</keyword>
<dbReference type="EMBL" id="JANQDX010000001">
    <property type="protein sequence ID" value="KAL0928717.1"/>
    <property type="molecule type" value="Genomic_DNA"/>
</dbReference>
<dbReference type="AlphaFoldDB" id="A0ABD0W9C4"/>
<feature type="region of interest" description="Disordered" evidence="1">
    <location>
        <begin position="1"/>
        <end position="20"/>
    </location>
</feature>
<sequence>MCQSHFLGKPHEESLGVPPHRRRSKGFDYSILLGKVKRIWLLCHTRGKPQTQKAFWTDSALKSSKQEAEEEVTNLHLMGNDNLDQSDQDEIKVLYLLQEETKGFQGSLPASGGSKKSLGSLPQREIPLFLLIPPRFSANPKYSFNRLLFDPADVPLVHLTVDDHKPLDTILTSISDPAAIPTPNSAATASRYTPSPSISFGIFAGENDIQHLEPQQPSRKTL</sequence>
<dbReference type="Proteomes" id="UP001552299">
    <property type="component" value="Unassembled WGS sequence"/>
</dbReference>
<protein>
    <submittedName>
        <fullName evidence="2">Uncharacterized protein</fullName>
    </submittedName>
</protein>
<evidence type="ECO:0000256" key="1">
    <source>
        <dbReference type="SAM" id="MobiDB-lite"/>
    </source>
</evidence>
<accession>A0ABD0W9C4</accession>
<evidence type="ECO:0000313" key="2">
    <source>
        <dbReference type="EMBL" id="KAL0928717.1"/>
    </source>
</evidence>
<proteinExistence type="predicted"/>
<evidence type="ECO:0000313" key="3">
    <source>
        <dbReference type="Proteomes" id="UP001552299"/>
    </source>
</evidence>
<reference evidence="2 3" key="1">
    <citation type="journal article" date="2024" name="Plant Biotechnol. J.">
        <title>Dendrobium thyrsiflorum genome and its molecular insights into genes involved in important horticultural traits.</title>
        <authorList>
            <person name="Chen B."/>
            <person name="Wang J.Y."/>
            <person name="Zheng P.J."/>
            <person name="Li K.L."/>
            <person name="Liang Y.M."/>
            <person name="Chen X.F."/>
            <person name="Zhang C."/>
            <person name="Zhao X."/>
            <person name="He X."/>
            <person name="Zhang G.Q."/>
            <person name="Liu Z.J."/>
            <person name="Xu Q."/>
        </authorList>
    </citation>
    <scope>NUCLEOTIDE SEQUENCE [LARGE SCALE GENOMIC DNA]</scope>
    <source>
        <strain evidence="2">GZMU011</strain>
    </source>
</reference>
<name>A0ABD0W9C4_DENTH</name>